<keyword evidence="3" id="KW-1185">Reference proteome</keyword>
<accession>A0A182SLE8</accession>
<sequence>GCIAELITNTTNVNPIYPDESGVFPLYRLSYHWITPIGVTTVLIVGTIVSFITGPRDLRHIDPELISPVIHRCLPVESFSYYGTANKNSTIFKEEMQANAPAESNISYGPENTDSVQIVDKIQTTPYRCQKHRIA</sequence>
<protein>
    <submittedName>
        <fullName evidence="2">Uncharacterized protein</fullName>
    </submittedName>
</protein>
<evidence type="ECO:0000313" key="3">
    <source>
        <dbReference type="Proteomes" id="UP000075901"/>
    </source>
</evidence>
<evidence type="ECO:0000256" key="1">
    <source>
        <dbReference type="SAM" id="Phobius"/>
    </source>
</evidence>
<dbReference type="VEuPathDB" id="VectorBase:AMAM009091"/>
<dbReference type="AlphaFoldDB" id="A0A182SLE8"/>
<proteinExistence type="predicted"/>
<dbReference type="EnsemblMetazoa" id="AMAM009091-RA">
    <property type="protein sequence ID" value="AMAM009091-PA"/>
    <property type="gene ID" value="AMAM009091"/>
</dbReference>
<feature type="transmembrane region" description="Helical" evidence="1">
    <location>
        <begin position="31"/>
        <end position="52"/>
    </location>
</feature>
<reference evidence="3" key="1">
    <citation type="submission" date="2013-09" db="EMBL/GenBank/DDBJ databases">
        <title>The Genome Sequence of Anopheles maculatus species B.</title>
        <authorList>
            <consortium name="The Broad Institute Genomics Platform"/>
            <person name="Neafsey D.E."/>
            <person name="Besansky N."/>
            <person name="Howell P."/>
            <person name="Walton C."/>
            <person name="Young S.K."/>
            <person name="Zeng Q."/>
            <person name="Gargeya S."/>
            <person name="Fitzgerald M."/>
            <person name="Haas B."/>
            <person name="Abouelleil A."/>
            <person name="Allen A.W."/>
            <person name="Alvarado L."/>
            <person name="Arachchi H.M."/>
            <person name="Berlin A.M."/>
            <person name="Chapman S.B."/>
            <person name="Gainer-Dewar J."/>
            <person name="Goldberg J."/>
            <person name="Griggs A."/>
            <person name="Gujja S."/>
            <person name="Hansen M."/>
            <person name="Howarth C."/>
            <person name="Imamovic A."/>
            <person name="Ireland A."/>
            <person name="Larimer J."/>
            <person name="McCowan C."/>
            <person name="Murphy C."/>
            <person name="Pearson M."/>
            <person name="Poon T.W."/>
            <person name="Priest M."/>
            <person name="Roberts A."/>
            <person name="Saif S."/>
            <person name="Shea T."/>
            <person name="Sisk P."/>
            <person name="Sykes S."/>
            <person name="Wortman J."/>
            <person name="Nusbaum C."/>
            <person name="Birren B."/>
        </authorList>
    </citation>
    <scope>NUCLEOTIDE SEQUENCE [LARGE SCALE GENOMIC DNA]</scope>
    <source>
        <strain evidence="3">maculatus3</strain>
    </source>
</reference>
<keyword evidence="1" id="KW-0812">Transmembrane</keyword>
<dbReference type="Proteomes" id="UP000075901">
    <property type="component" value="Unassembled WGS sequence"/>
</dbReference>
<name>A0A182SLE8_9DIPT</name>
<keyword evidence="1" id="KW-1133">Transmembrane helix</keyword>
<reference evidence="2" key="2">
    <citation type="submission" date="2020-05" db="UniProtKB">
        <authorList>
            <consortium name="EnsemblMetazoa"/>
        </authorList>
    </citation>
    <scope>IDENTIFICATION</scope>
    <source>
        <strain evidence="2">maculatus3</strain>
    </source>
</reference>
<organism evidence="2 3">
    <name type="scientific">Anopheles maculatus</name>
    <dbReference type="NCBI Taxonomy" id="74869"/>
    <lineage>
        <taxon>Eukaryota</taxon>
        <taxon>Metazoa</taxon>
        <taxon>Ecdysozoa</taxon>
        <taxon>Arthropoda</taxon>
        <taxon>Hexapoda</taxon>
        <taxon>Insecta</taxon>
        <taxon>Pterygota</taxon>
        <taxon>Neoptera</taxon>
        <taxon>Endopterygota</taxon>
        <taxon>Diptera</taxon>
        <taxon>Nematocera</taxon>
        <taxon>Culicoidea</taxon>
        <taxon>Culicidae</taxon>
        <taxon>Anophelinae</taxon>
        <taxon>Anopheles</taxon>
        <taxon>Anopheles maculatus group</taxon>
    </lineage>
</organism>
<evidence type="ECO:0000313" key="2">
    <source>
        <dbReference type="EnsemblMetazoa" id="AMAM009091-PA"/>
    </source>
</evidence>
<keyword evidence="1" id="KW-0472">Membrane</keyword>